<dbReference type="EMBL" id="JASJUT010000002">
    <property type="protein sequence ID" value="MDK2594689.1"/>
    <property type="molecule type" value="Genomic_DNA"/>
</dbReference>
<dbReference type="Gene3D" id="2.60.40.10">
    <property type="entry name" value="Immunoglobulins"/>
    <property type="match status" value="1"/>
</dbReference>
<dbReference type="InterPro" id="IPR050643">
    <property type="entry name" value="Periplasmic_pilus_chap"/>
</dbReference>
<evidence type="ECO:0000313" key="1">
    <source>
        <dbReference type="EMBL" id="MDK2594689.1"/>
    </source>
</evidence>
<gene>
    <name evidence="1" type="ORF">QNM18_06345</name>
</gene>
<reference evidence="1 2" key="1">
    <citation type="submission" date="2023-05" db="EMBL/GenBank/DDBJ databases">
        <title>Pseudoalteromonas ardens sp. nov., Pseudoalteromonas obscura sp. nov., and Pseudoalteromonas umbrosa sp. nov., isolated from the coral Montipora capitata.</title>
        <authorList>
            <person name="Thomas E.M."/>
            <person name="Smith E.M."/>
            <person name="Papke E."/>
            <person name="Shlafstein M.D."/>
            <person name="Oline D.K."/>
            <person name="Videau P."/>
            <person name="Saw J.H."/>
            <person name="Strangman W.K."/>
            <person name="Ushijima B."/>
        </authorList>
    </citation>
    <scope>NUCLEOTIDE SEQUENCE [LARGE SCALE GENOMIC DNA]</scope>
    <source>
        <strain evidence="1 2">P94</strain>
    </source>
</reference>
<dbReference type="PANTHER" id="PTHR30251:SF4">
    <property type="entry name" value="SLR1668 PROTEIN"/>
    <property type="match status" value="1"/>
</dbReference>
<organism evidence="1 2">
    <name type="scientific">Pseudoalteromonas obscura</name>
    <dbReference type="NCBI Taxonomy" id="3048491"/>
    <lineage>
        <taxon>Bacteria</taxon>
        <taxon>Pseudomonadati</taxon>
        <taxon>Pseudomonadota</taxon>
        <taxon>Gammaproteobacteria</taxon>
        <taxon>Alteromonadales</taxon>
        <taxon>Pseudoalteromonadaceae</taxon>
        <taxon>Pseudoalteromonas</taxon>
    </lineage>
</organism>
<dbReference type="InterPro" id="IPR008962">
    <property type="entry name" value="PapD-like_sf"/>
</dbReference>
<accession>A0ABT7EI12</accession>
<evidence type="ECO:0000313" key="2">
    <source>
        <dbReference type="Proteomes" id="UP001231915"/>
    </source>
</evidence>
<keyword evidence="2" id="KW-1185">Reference proteome</keyword>
<name>A0ABT7EI12_9GAMM</name>
<protein>
    <submittedName>
        <fullName evidence="1">Molecular chaperone</fullName>
    </submittedName>
</protein>
<dbReference type="InterPro" id="IPR013783">
    <property type="entry name" value="Ig-like_fold"/>
</dbReference>
<dbReference type="SUPFAM" id="SSF49354">
    <property type="entry name" value="PapD-like"/>
    <property type="match status" value="1"/>
</dbReference>
<dbReference type="Proteomes" id="UP001231915">
    <property type="component" value="Unassembled WGS sequence"/>
</dbReference>
<proteinExistence type="predicted"/>
<sequence>MKMQLVSIGFVALSFFTQAVYASLMISPTRVVFDERQRTAKVFLINNGSEAKTYRLGWKEKQALPFGGYQDLQPEQVGPWKLSHLMRMTPRQVHLAPGERQAIKLALRRKQGMSAGEYRSHLLFQALPTEQLDNSEAIGISLNMILSYSIPVIYRKDVAAPEVRIAATKLATDLNGKTVIAIDLQRSGNASALGKLQAHWQPKGAKEWQVVATANNYAIYPEVTNASVELNTLAGKALKGAGQLRVTYTGQEEYRNLVFSQRTFDIAH</sequence>
<comment type="caution">
    <text evidence="1">The sequence shown here is derived from an EMBL/GenBank/DDBJ whole genome shotgun (WGS) entry which is preliminary data.</text>
</comment>
<dbReference type="PANTHER" id="PTHR30251">
    <property type="entry name" value="PILUS ASSEMBLY CHAPERONE"/>
    <property type="match status" value="1"/>
</dbReference>